<dbReference type="PANTHER" id="PTHR47469">
    <property type="entry name" value="MONOOXYGENASE-LIKE"/>
    <property type="match status" value="1"/>
</dbReference>
<name>A0A6A5JXN7_9PLEO</name>
<dbReference type="PANTHER" id="PTHR47469:SF2">
    <property type="entry name" value="OS06G0597600 PROTEIN"/>
    <property type="match status" value="1"/>
</dbReference>
<dbReference type="OrthoDB" id="16820at2759"/>
<dbReference type="EMBL" id="ML975564">
    <property type="protein sequence ID" value="KAF1828346.1"/>
    <property type="molecule type" value="Genomic_DNA"/>
</dbReference>
<gene>
    <name evidence="2" type="ORF">BDW02DRAFT_616565</name>
</gene>
<sequence length="403" mass="44478">MVEQKMQVVIVGGSLAGLIHAIVFKSLGHDVHVLEKSSTELLRSQAAGLSAGLDVQRFIKEYIRPEQAYAKIAGSMEMIDAQGVVINSIPSKDPYHVTTWSLLYNLFKSHFLADTDSKAKYETEKWVRGIKVDGEQLAITYSASGDEAQHETRADLVIAADGAYSTTRDAVVPGIRPQYAGFVTWRGAVPASAVSEASRKVLEGRILRLKTENGYTLSDHVPSESGSMDPEDSQFIWVWYDKMDETSQEFQDTFTDVSGKKHSTTIPRGKVNPEVWAKRQSSGATLSVPFAELIRKTTDPFVSAIRDSMTPKAVAHDGQLLIVGNAFSLFRPHTGSSTNQATRQALELADVFQDKMTLDEWQESSVAYERMTSLISKAFGEYCFTDKVPDILAAALKPEQKTE</sequence>
<dbReference type="SUPFAM" id="SSF54373">
    <property type="entry name" value="FAD-linked reductases, C-terminal domain"/>
    <property type="match status" value="1"/>
</dbReference>
<organism evidence="2 3">
    <name type="scientific">Decorospora gaudefroyi</name>
    <dbReference type="NCBI Taxonomy" id="184978"/>
    <lineage>
        <taxon>Eukaryota</taxon>
        <taxon>Fungi</taxon>
        <taxon>Dikarya</taxon>
        <taxon>Ascomycota</taxon>
        <taxon>Pezizomycotina</taxon>
        <taxon>Dothideomycetes</taxon>
        <taxon>Pleosporomycetidae</taxon>
        <taxon>Pleosporales</taxon>
        <taxon>Pleosporineae</taxon>
        <taxon>Pleosporaceae</taxon>
        <taxon>Decorospora</taxon>
    </lineage>
</organism>
<keyword evidence="3" id="KW-1185">Reference proteome</keyword>
<dbReference type="AlphaFoldDB" id="A0A6A5JXN7"/>
<evidence type="ECO:0000313" key="2">
    <source>
        <dbReference type="EMBL" id="KAF1828346.1"/>
    </source>
</evidence>
<feature type="domain" description="2,6-dihydroxypyridine 3-monooxygenase substrate binding" evidence="1">
    <location>
        <begin position="179"/>
        <end position="307"/>
    </location>
</feature>
<protein>
    <submittedName>
        <fullName evidence="2">FAD/NAD(P)-binding domain-containing protein</fullName>
    </submittedName>
</protein>
<dbReference type="Gene3D" id="3.30.9.60">
    <property type="match status" value="1"/>
</dbReference>
<proteinExistence type="predicted"/>
<dbReference type="InterPro" id="IPR054707">
    <property type="entry name" value="DhpH_subs-bd"/>
</dbReference>
<dbReference type="InterPro" id="IPR036188">
    <property type="entry name" value="FAD/NAD-bd_sf"/>
</dbReference>
<dbReference type="Pfam" id="PF22607">
    <property type="entry name" value="FAD_binding-like"/>
    <property type="match status" value="1"/>
</dbReference>
<dbReference type="Proteomes" id="UP000800040">
    <property type="component" value="Unassembled WGS sequence"/>
</dbReference>
<evidence type="ECO:0000313" key="3">
    <source>
        <dbReference type="Proteomes" id="UP000800040"/>
    </source>
</evidence>
<dbReference type="SUPFAM" id="SSF51905">
    <property type="entry name" value="FAD/NAD(P)-binding domain"/>
    <property type="match status" value="1"/>
</dbReference>
<reference evidence="2" key="1">
    <citation type="submission" date="2020-01" db="EMBL/GenBank/DDBJ databases">
        <authorList>
            <consortium name="DOE Joint Genome Institute"/>
            <person name="Haridas S."/>
            <person name="Albert R."/>
            <person name="Binder M."/>
            <person name="Bloem J."/>
            <person name="Labutti K."/>
            <person name="Salamov A."/>
            <person name="Andreopoulos B."/>
            <person name="Baker S.E."/>
            <person name="Barry K."/>
            <person name="Bills G."/>
            <person name="Bluhm B.H."/>
            <person name="Cannon C."/>
            <person name="Castanera R."/>
            <person name="Culley D.E."/>
            <person name="Daum C."/>
            <person name="Ezra D."/>
            <person name="Gonzalez J.B."/>
            <person name="Henrissat B."/>
            <person name="Kuo A."/>
            <person name="Liang C."/>
            <person name="Lipzen A."/>
            <person name="Lutzoni F."/>
            <person name="Magnuson J."/>
            <person name="Mondo S."/>
            <person name="Nolan M."/>
            <person name="Ohm R."/>
            <person name="Pangilinan J."/>
            <person name="Park H.-J."/>
            <person name="Ramirez L."/>
            <person name="Alfaro M."/>
            <person name="Sun H."/>
            <person name="Tritt A."/>
            <person name="Yoshinaga Y."/>
            <person name="Zwiers L.-H."/>
            <person name="Turgeon B.G."/>
            <person name="Goodwin S.B."/>
            <person name="Spatafora J.W."/>
            <person name="Crous P.W."/>
            <person name="Grigoriev I.V."/>
        </authorList>
    </citation>
    <scope>NUCLEOTIDE SEQUENCE</scope>
    <source>
        <strain evidence="2">P77</strain>
    </source>
</reference>
<dbReference type="PRINTS" id="PR00420">
    <property type="entry name" value="RNGMNOXGNASE"/>
</dbReference>
<dbReference type="Gene3D" id="3.50.50.60">
    <property type="entry name" value="FAD/NAD(P)-binding domain"/>
    <property type="match status" value="1"/>
</dbReference>
<evidence type="ECO:0000259" key="1">
    <source>
        <dbReference type="Pfam" id="PF22607"/>
    </source>
</evidence>
<dbReference type="InterPro" id="IPR053212">
    <property type="entry name" value="DHP_3-monooxygenase"/>
</dbReference>
<accession>A0A6A5JXN7</accession>